<dbReference type="SUPFAM" id="SSF81901">
    <property type="entry name" value="HCP-like"/>
    <property type="match status" value="1"/>
</dbReference>
<evidence type="ECO:0000313" key="4">
    <source>
        <dbReference type="Proteomes" id="UP000439903"/>
    </source>
</evidence>
<dbReference type="InterPro" id="IPR011990">
    <property type="entry name" value="TPR-like_helical_dom_sf"/>
</dbReference>
<comment type="caution">
    <text evidence="3">The sequence shown here is derived from an EMBL/GenBank/DDBJ whole genome shotgun (WGS) entry which is preliminary data.</text>
</comment>
<feature type="compositionally biased region" description="Acidic residues" evidence="1">
    <location>
        <begin position="1045"/>
        <end position="1059"/>
    </location>
</feature>
<dbReference type="InterPro" id="IPR051681">
    <property type="entry name" value="Ser/Thr_Kinases-Pseudokinases"/>
</dbReference>
<dbReference type="InterPro" id="IPR006597">
    <property type="entry name" value="Sel1-like"/>
</dbReference>
<dbReference type="Pfam" id="PF07714">
    <property type="entry name" value="PK_Tyr_Ser-Thr"/>
    <property type="match status" value="1"/>
</dbReference>
<protein>
    <submittedName>
        <fullName evidence="3">Chitin synthase regulatory factor chr2</fullName>
    </submittedName>
</protein>
<dbReference type="InterPro" id="IPR001245">
    <property type="entry name" value="Ser-Thr/Tyr_kinase_cat_dom"/>
</dbReference>
<dbReference type="SMART" id="SM00671">
    <property type="entry name" value="SEL1"/>
    <property type="match status" value="2"/>
</dbReference>
<evidence type="ECO:0000313" key="3">
    <source>
        <dbReference type="EMBL" id="KAF0449997.1"/>
    </source>
</evidence>
<dbReference type="GO" id="GO:0004674">
    <property type="term" value="F:protein serine/threonine kinase activity"/>
    <property type="evidence" value="ECO:0007669"/>
    <property type="project" value="TreeGrafter"/>
</dbReference>
<dbReference type="Gene3D" id="1.25.40.10">
    <property type="entry name" value="Tetratricopeptide repeat domain"/>
    <property type="match status" value="1"/>
</dbReference>
<dbReference type="EMBL" id="WTPW01001194">
    <property type="protein sequence ID" value="KAF0449997.1"/>
    <property type="molecule type" value="Genomic_DNA"/>
</dbReference>
<dbReference type="PANTHER" id="PTHR44329">
    <property type="entry name" value="SERINE/THREONINE-PROTEIN KINASE TNNI3K-RELATED"/>
    <property type="match status" value="1"/>
</dbReference>
<name>A0A8H4A9D1_GIGMA</name>
<keyword evidence="4" id="KW-1185">Reference proteome</keyword>
<dbReference type="Gene3D" id="1.10.510.10">
    <property type="entry name" value="Transferase(Phosphotransferase) domain 1"/>
    <property type="match status" value="1"/>
</dbReference>
<gene>
    <name evidence="3" type="ORF">F8M41_002282</name>
</gene>
<sequence length="1307" mass="150874">MPHRKIYQYVEKVAKEKKINLIEYERFSQPPSGFVDSNNKGTSIVKLLNNKLIILSLIRNLEQYDDKAVGNLMIELKQFVHDNVLKVHGLTYDGTSYFIVREYATKNLRVYLSQMGAPLEWEKKLTLTSRIVDGLKFLHYQGVVHSELNPMNIVMHDEIPKLTNIGMSQIRQSDESLFSKYDPPEIWRSIEIKDKTKSNIYSLGLIMWEISSNGTEPFLNRSDVQFAIINGDRELPIKGTPNKFIELYEKCWDNNPDNRPNCAKILEELKKVSPLDVYKIENPSDVQKSKPRTFVDTTCELDYAELLKSKQLKANFINHLSLNKGRNLDGFDFSPAKEFILHDNGNLKIDRVYMRSPTIFLPKSHDSPWIHLNNSSLFGNQEKDIGDSKDDDARIHVPVATVIYTCKSATNEFIEKIRTALNFSDKLEIKKNLRKVFNDYGNYVAKKVTLGGVITIRNWTRVTAESRSYLRCYIQWAILYGKGGASKIFEEVPLDRIPKLEASINMITVGDLYTWFKGIYERDHVDVISYEEVIPSYELLPDNLKNQIFKVMNFAPNEKSYISLIPNIPTDYDKQDILKWIIKRPPHQLHLSDWVQNKLQHGVILRQLGLGHGKYASFKFLREPRITEINKIIVSLIQPKTRQEAYLLENGIILTEEDGLELEKIPFAEYSSTLNHPLEDFKHLKDKYSKTIYCQVSFNAVKISFNLSDIKVLPDFSFAVNSALQSNSPFKNLCELFGNYYGHLLSRTFTLGGTLSKKYESLDIILPQKFVHEYDIADPQTPQNIKDKLKEWNDKFQDLDTSVFLNNSGDIIYRNKLEEWLIDLSENRRGDWNVVASEDWMPLYKIMKRTHKVIDEIFDDTYHVVCNGEESLSHESLSKDQTTKIIKFPESLFDDKYFIYGVVVMRNDNGNWEANPKISVRFDYPNNNGCAAYIYKNCDISLIKEDIKLLWFVLGSPKGFCSNMNRSVKVNYGEFDVDHTQPMVKLTSKKLTSNCVLITSIVSRKDTIFYTIKPRNWSTTTINIEIQEDLITSINNSEENVDDGYEEMGSDGEQDDYEEMGSGGKQDDYEEMGSGGQQDQEKVVLRWCIVDLDERGFIVGGGNMYPLSLFGDFLGEDNEIFDVVNTPIEPRFPPQMSLEDAIKQHTDPNGNTLEAWKTFVKHSRKGEIKADYWIGYYLQQDILKSKTLYEEDIEDVIQGEDTYIQAAMRYYQKAANSNHPEAQLRYGFGLYYGHGINMDKKEAARYFKLAAENNNPTAMYNLGAILLFGDNKKEKEDGEHWLIKAARLGQSKAIEICNQKNIKYCYP</sequence>
<dbReference type="Proteomes" id="UP000439903">
    <property type="component" value="Unassembled WGS sequence"/>
</dbReference>
<dbReference type="Pfam" id="PF08238">
    <property type="entry name" value="Sel1"/>
    <property type="match status" value="3"/>
</dbReference>
<feature type="region of interest" description="Disordered" evidence="1">
    <location>
        <begin position="1045"/>
        <end position="1076"/>
    </location>
</feature>
<dbReference type="InterPro" id="IPR000719">
    <property type="entry name" value="Prot_kinase_dom"/>
</dbReference>
<dbReference type="OrthoDB" id="626167at2759"/>
<dbReference type="InterPro" id="IPR011009">
    <property type="entry name" value="Kinase-like_dom_sf"/>
</dbReference>
<proteinExistence type="predicted"/>
<accession>A0A8H4A9D1</accession>
<evidence type="ECO:0000256" key="1">
    <source>
        <dbReference type="SAM" id="MobiDB-lite"/>
    </source>
</evidence>
<dbReference type="PROSITE" id="PS50011">
    <property type="entry name" value="PROTEIN_KINASE_DOM"/>
    <property type="match status" value="1"/>
</dbReference>
<organism evidence="3 4">
    <name type="scientific">Gigaspora margarita</name>
    <dbReference type="NCBI Taxonomy" id="4874"/>
    <lineage>
        <taxon>Eukaryota</taxon>
        <taxon>Fungi</taxon>
        <taxon>Fungi incertae sedis</taxon>
        <taxon>Mucoromycota</taxon>
        <taxon>Glomeromycotina</taxon>
        <taxon>Glomeromycetes</taxon>
        <taxon>Diversisporales</taxon>
        <taxon>Gigasporaceae</taxon>
        <taxon>Gigaspora</taxon>
    </lineage>
</organism>
<dbReference type="SUPFAM" id="SSF56112">
    <property type="entry name" value="Protein kinase-like (PK-like)"/>
    <property type="match status" value="1"/>
</dbReference>
<reference evidence="3 4" key="1">
    <citation type="journal article" date="2019" name="Environ. Microbiol.">
        <title>At the nexus of three kingdoms: the genome of the mycorrhizal fungus Gigaspora margarita provides insights into plant, endobacterial and fungal interactions.</title>
        <authorList>
            <person name="Venice F."/>
            <person name="Ghignone S."/>
            <person name="Salvioli di Fossalunga A."/>
            <person name="Amselem J."/>
            <person name="Novero M."/>
            <person name="Xianan X."/>
            <person name="Sedzielewska Toro K."/>
            <person name="Morin E."/>
            <person name="Lipzen A."/>
            <person name="Grigoriev I.V."/>
            <person name="Henrissat B."/>
            <person name="Martin F.M."/>
            <person name="Bonfante P."/>
        </authorList>
    </citation>
    <scope>NUCLEOTIDE SEQUENCE [LARGE SCALE GENOMIC DNA]</scope>
    <source>
        <strain evidence="3 4">BEG34</strain>
    </source>
</reference>
<evidence type="ECO:0000259" key="2">
    <source>
        <dbReference type="PROSITE" id="PS50011"/>
    </source>
</evidence>
<dbReference type="GO" id="GO:0005524">
    <property type="term" value="F:ATP binding"/>
    <property type="evidence" value="ECO:0007669"/>
    <property type="project" value="InterPro"/>
</dbReference>
<feature type="domain" description="Protein kinase" evidence="2">
    <location>
        <begin position="24"/>
        <end position="276"/>
    </location>
</feature>